<evidence type="ECO:0000256" key="3">
    <source>
        <dbReference type="ARBA" id="ARBA00023014"/>
    </source>
</evidence>
<dbReference type="InterPro" id="IPR051460">
    <property type="entry name" value="HdrC_iron-sulfur_subunit"/>
</dbReference>
<evidence type="ECO:0000256" key="1">
    <source>
        <dbReference type="ARBA" id="ARBA00022723"/>
    </source>
</evidence>
<accession>A0A656HCY1</accession>
<name>A0A656HCY1_THINJ</name>
<dbReference type="RefSeq" id="WP_002708660.1">
    <property type="nucleotide sequence ID" value="NZ_JH651384.1"/>
</dbReference>
<evidence type="ECO:0000313" key="6">
    <source>
        <dbReference type="Proteomes" id="UP000005317"/>
    </source>
</evidence>
<keyword evidence="3" id="KW-0411">Iron-sulfur</keyword>
<dbReference type="Gene3D" id="1.10.1060.10">
    <property type="entry name" value="Alpha-helical ferredoxin"/>
    <property type="match status" value="1"/>
</dbReference>
<dbReference type="Pfam" id="PF13183">
    <property type="entry name" value="Fer4_8"/>
    <property type="match status" value="1"/>
</dbReference>
<evidence type="ECO:0000313" key="5">
    <source>
        <dbReference type="EMBL" id="EIJ34738.1"/>
    </source>
</evidence>
<dbReference type="EMBL" id="JH651384">
    <property type="protein sequence ID" value="EIJ34738.1"/>
    <property type="molecule type" value="Genomic_DNA"/>
</dbReference>
<dbReference type="InterPro" id="IPR017900">
    <property type="entry name" value="4Fe4S_Fe_S_CS"/>
</dbReference>
<dbReference type="SUPFAM" id="SSF46548">
    <property type="entry name" value="alpha-helical ferredoxin"/>
    <property type="match status" value="1"/>
</dbReference>
<dbReference type="PANTHER" id="PTHR43255">
    <property type="entry name" value="IRON-SULFUR-BINDING OXIDOREDUCTASE FADF-RELATED-RELATED"/>
    <property type="match status" value="1"/>
</dbReference>
<dbReference type="AlphaFoldDB" id="A0A656HCY1"/>
<dbReference type="PROSITE" id="PS51379">
    <property type="entry name" value="4FE4S_FER_2"/>
    <property type="match status" value="1"/>
</dbReference>
<feature type="domain" description="4Fe-4S ferredoxin-type" evidence="4">
    <location>
        <begin position="24"/>
        <end position="55"/>
    </location>
</feature>
<evidence type="ECO:0000256" key="2">
    <source>
        <dbReference type="ARBA" id="ARBA00023004"/>
    </source>
</evidence>
<keyword evidence="1" id="KW-0479">Metal-binding</keyword>
<dbReference type="GO" id="GO:0046872">
    <property type="term" value="F:metal ion binding"/>
    <property type="evidence" value="ECO:0007669"/>
    <property type="project" value="UniProtKB-KW"/>
</dbReference>
<dbReference type="InterPro" id="IPR017896">
    <property type="entry name" value="4Fe4S_Fe-S-bd"/>
</dbReference>
<reference evidence="6" key="1">
    <citation type="journal article" date="2011" name="Stand. Genomic Sci.">
        <title>Genome sequence of the filamentous, gliding Thiothrix nivea neotype strain (JP2(T)).</title>
        <authorList>
            <person name="Lapidus A."/>
            <person name="Nolan M."/>
            <person name="Lucas S."/>
            <person name="Glavina Del Rio T."/>
            <person name="Tice H."/>
            <person name="Cheng J.F."/>
            <person name="Tapia R."/>
            <person name="Han C."/>
            <person name="Goodwin L."/>
            <person name="Pitluck S."/>
            <person name="Liolios K."/>
            <person name="Pagani I."/>
            <person name="Ivanova N."/>
            <person name="Huntemann M."/>
            <person name="Mavromatis K."/>
            <person name="Mikhailova N."/>
            <person name="Pati A."/>
            <person name="Chen A."/>
            <person name="Palaniappan K."/>
            <person name="Land M."/>
            <person name="Brambilla E.M."/>
            <person name="Rohde M."/>
            <person name="Abt B."/>
            <person name="Verbarg S."/>
            <person name="Goker M."/>
            <person name="Bristow J."/>
            <person name="Eisen J.A."/>
            <person name="Markowitz V."/>
            <person name="Hugenholtz P."/>
            <person name="Kyrpides N.C."/>
            <person name="Klenk H.P."/>
            <person name="Woyke T."/>
        </authorList>
    </citation>
    <scope>NUCLEOTIDE SEQUENCE [LARGE SCALE GENOMIC DNA]</scope>
    <source>
        <strain evidence="6">ATCC 35100 / DSM 5205 / JP2</strain>
    </source>
</reference>
<dbReference type="PANTHER" id="PTHR43255:SF2">
    <property type="entry name" value="HETERODISULFIDE REDUCTASE RELATED PROTEIN"/>
    <property type="match status" value="1"/>
</dbReference>
<keyword evidence="6" id="KW-1185">Reference proteome</keyword>
<dbReference type="InterPro" id="IPR009051">
    <property type="entry name" value="Helical_ferredxn"/>
</dbReference>
<sequence length="211" mass="23737">MSTAVNQAMIEKYKGNFLREVVDNVEEGDWVKMCMQCGVCSGSCPLGPHWDHPPQEIFMMIRANKREEVLSSTSMWMCTSCYNCIARCPRGLPITHIMHGLAHYSKRLGLKPQNQPTEKFGQMFWDNLTKKGRVNELKLGLGLYFKDGFAEGVKVSLSKQKLGMNMMKAKRMSPMEMLGGHGVSDLAGFHAMLKKAEELEAARVGENTDKK</sequence>
<evidence type="ECO:0000259" key="4">
    <source>
        <dbReference type="PROSITE" id="PS51379"/>
    </source>
</evidence>
<keyword evidence="2" id="KW-0408">Iron</keyword>
<dbReference type="Proteomes" id="UP000005317">
    <property type="component" value="Unassembled WGS sequence"/>
</dbReference>
<protein>
    <submittedName>
        <fullName evidence="5">Heterodisulfide reductase subunit C</fullName>
    </submittedName>
</protein>
<dbReference type="PROSITE" id="PS00198">
    <property type="entry name" value="4FE4S_FER_1"/>
    <property type="match status" value="2"/>
</dbReference>
<proteinExistence type="predicted"/>
<dbReference type="GO" id="GO:0051536">
    <property type="term" value="F:iron-sulfur cluster binding"/>
    <property type="evidence" value="ECO:0007669"/>
    <property type="project" value="UniProtKB-KW"/>
</dbReference>
<dbReference type="GO" id="GO:0005886">
    <property type="term" value="C:plasma membrane"/>
    <property type="evidence" value="ECO:0007669"/>
    <property type="project" value="TreeGrafter"/>
</dbReference>
<gene>
    <name evidence="5" type="ORF">Thini_2171</name>
</gene>
<organism evidence="5 6">
    <name type="scientific">Thiothrix nivea (strain ATCC 35100 / DSM 5205 / JP2)</name>
    <dbReference type="NCBI Taxonomy" id="870187"/>
    <lineage>
        <taxon>Bacteria</taxon>
        <taxon>Pseudomonadati</taxon>
        <taxon>Pseudomonadota</taxon>
        <taxon>Gammaproteobacteria</taxon>
        <taxon>Thiotrichales</taxon>
        <taxon>Thiotrichaceae</taxon>
        <taxon>Thiothrix</taxon>
    </lineage>
</organism>